<organism evidence="1 2">
    <name type="scientific">Ralstonia phage Rs551</name>
    <dbReference type="NCBI Taxonomy" id="1852598"/>
    <lineage>
        <taxon>Viruses</taxon>
        <taxon>Monodnaviria</taxon>
        <taxon>Loebvirae</taxon>
        <taxon>Hofneiviricota</taxon>
        <taxon>Faserviricetes</taxon>
        <taxon>Tubulavirales</taxon>
        <taxon>Inoviridae</taxon>
        <taxon>Habenivirus</taxon>
        <taxon>Habenivirus RS551</taxon>
    </lineage>
</organism>
<dbReference type="Proteomes" id="UP000223780">
    <property type="component" value="Segment"/>
</dbReference>
<evidence type="ECO:0000313" key="1">
    <source>
        <dbReference type="EMBL" id="ANO57658.1"/>
    </source>
</evidence>
<dbReference type="GeneID" id="54976169"/>
<accession>A0A1W5LU15</accession>
<evidence type="ECO:0000313" key="2">
    <source>
        <dbReference type="Proteomes" id="UP000223780"/>
    </source>
</evidence>
<reference evidence="1 2" key="1">
    <citation type="submission" date="2016-05" db="EMBL/GenBank/DDBJ databases">
        <title>Isolation and Sequencing of Rs551, a Bacteriophage Associated with the Phytobacterium Ralstonia solanacearum strain UW551.</title>
        <authorList>
            <person name="Stulberg M.J."/>
            <person name="Mershon J.P."/>
            <person name="Ahmad A.A."/>
            <person name="Mollov D.S."/>
            <person name="Kilcrease J.P."/>
            <person name="Huang Q."/>
        </authorList>
    </citation>
    <scope>NUCLEOTIDE SEQUENCE [LARGE SCALE GENOMIC DNA]</scope>
</reference>
<dbReference type="KEGG" id="vg:54976169"/>
<proteinExistence type="predicted"/>
<keyword evidence="2" id="KW-1185">Reference proteome</keyword>
<dbReference type="EMBL" id="KX179905">
    <property type="protein sequence ID" value="ANO57658.1"/>
    <property type="molecule type" value="Genomic_DNA"/>
</dbReference>
<name>A0A1W5LU15_9VIRU</name>
<sequence>MGSCVNALVMALFVLLLTLLVPAWAVWKSSGAFWSGASSAWLGYLCRERGELLTALALRDEAYSALDGKGLEVADVLAQLALERLGGLAGEW</sequence>
<protein>
    <submittedName>
        <fullName evidence="1">Uncharacterized protein</fullName>
    </submittedName>
</protein>
<dbReference type="RefSeq" id="YP_009786096.1">
    <property type="nucleotide sequence ID" value="NC_047765.1"/>
</dbReference>